<sequence length="152" mass="16430">FANSALFVPKANADDLAQLCFKENGKFRFSTSAHAAWAAPIINDLVAANQGSALVLSSTTAAGKLYAESLRKAHPNLRVHSQWDGRSLARIVSEWRDDHSSVLVGTRSLMTGTDAPGLTNTLVIVDRVARSAGNPVDDARTAKIQERLEMDR</sequence>
<dbReference type="GO" id="GO:0004386">
    <property type="term" value="F:helicase activity"/>
    <property type="evidence" value="ECO:0007669"/>
    <property type="project" value="UniProtKB-KW"/>
</dbReference>
<proteinExistence type="predicted"/>
<dbReference type="AlphaFoldDB" id="T1CKG9"/>
<reference evidence="1" key="1">
    <citation type="submission" date="2013-08" db="EMBL/GenBank/DDBJ databases">
        <authorList>
            <person name="Mendez C."/>
            <person name="Richter M."/>
            <person name="Ferrer M."/>
            <person name="Sanchez J."/>
        </authorList>
    </citation>
    <scope>NUCLEOTIDE SEQUENCE</scope>
</reference>
<keyword evidence="1" id="KW-0347">Helicase</keyword>
<keyword evidence="1" id="KW-0067">ATP-binding</keyword>
<comment type="caution">
    <text evidence="1">The sequence shown here is derived from an EMBL/GenBank/DDBJ whole genome shotgun (WGS) entry which is preliminary data.</text>
</comment>
<name>T1CKG9_9ZZZZ</name>
<reference evidence="1" key="2">
    <citation type="journal article" date="2014" name="ISME J.">
        <title>Microbial stratification in low pH oxic and suboxic macroscopic growths along an acid mine drainage.</title>
        <authorList>
            <person name="Mendez-Garcia C."/>
            <person name="Mesa V."/>
            <person name="Sprenger R.R."/>
            <person name="Richter M."/>
            <person name="Diez M.S."/>
            <person name="Solano J."/>
            <person name="Bargiela R."/>
            <person name="Golyshina O.V."/>
            <person name="Manteca A."/>
            <person name="Ramos J.L."/>
            <person name="Gallego J.R."/>
            <person name="Llorente I."/>
            <person name="Martins Dos Santos V.A."/>
            <person name="Jensen O.N."/>
            <person name="Pelaez A.I."/>
            <person name="Sanchez J."/>
            <person name="Ferrer M."/>
        </authorList>
    </citation>
    <scope>NUCLEOTIDE SEQUENCE</scope>
</reference>
<accession>T1CKG9</accession>
<dbReference type="SUPFAM" id="SSF52540">
    <property type="entry name" value="P-loop containing nucleoside triphosphate hydrolases"/>
    <property type="match status" value="1"/>
</dbReference>
<dbReference type="EMBL" id="AUZX01005408">
    <property type="protein sequence ID" value="EQD67999.1"/>
    <property type="molecule type" value="Genomic_DNA"/>
</dbReference>
<protein>
    <submittedName>
        <fullName evidence="1">Helicase c2</fullName>
    </submittedName>
</protein>
<evidence type="ECO:0000313" key="1">
    <source>
        <dbReference type="EMBL" id="EQD67999.1"/>
    </source>
</evidence>
<organism evidence="1">
    <name type="scientific">mine drainage metagenome</name>
    <dbReference type="NCBI Taxonomy" id="410659"/>
    <lineage>
        <taxon>unclassified sequences</taxon>
        <taxon>metagenomes</taxon>
        <taxon>ecological metagenomes</taxon>
    </lineage>
</organism>
<feature type="non-terminal residue" evidence="1">
    <location>
        <position position="152"/>
    </location>
</feature>
<gene>
    <name evidence="1" type="ORF">B1A_07508</name>
</gene>
<dbReference type="InterPro" id="IPR027417">
    <property type="entry name" value="P-loop_NTPase"/>
</dbReference>
<keyword evidence="1" id="KW-0378">Hydrolase</keyword>
<keyword evidence="1" id="KW-0547">Nucleotide-binding</keyword>
<feature type="non-terminal residue" evidence="1">
    <location>
        <position position="1"/>
    </location>
</feature>